<comment type="caution">
    <text evidence="1">The sequence shown here is derived from an EMBL/GenBank/DDBJ whole genome shotgun (WGS) entry which is preliminary data.</text>
</comment>
<reference evidence="2" key="1">
    <citation type="journal article" date="2019" name="Int. J. Syst. Evol. Microbiol.">
        <title>The Global Catalogue of Microorganisms (GCM) 10K type strain sequencing project: providing services to taxonomists for standard genome sequencing and annotation.</title>
        <authorList>
            <consortium name="The Broad Institute Genomics Platform"/>
            <consortium name="The Broad Institute Genome Sequencing Center for Infectious Disease"/>
            <person name="Wu L."/>
            <person name="Ma J."/>
        </authorList>
    </citation>
    <scope>NUCLEOTIDE SEQUENCE [LARGE SCALE GENOMIC DNA]</scope>
    <source>
        <strain evidence="2">TISTR 1827</strain>
    </source>
</reference>
<dbReference type="EMBL" id="JBHUMY010000012">
    <property type="protein sequence ID" value="MFD2661235.1"/>
    <property type="molecule type" value="Genomic_DNA"/>
</dbReference>
<keyword evidence="2" id="KW-1185">Reference proteome</keyword>
<accession>A0ABW5QYX7</accession>
<name>A0ABW5QYX7_9BACL</name>
<dbReference type="Proteomes" id="UP001597493">
    <property type="component" value="Unassembled WGS sequence"/>
</dbReference>
<protein>
    <submittedName>
        <fullName evidence="1">Baseplate assembly protein</fullName>
    </submittedName>
</protein>
<gene>
    <name evidence="1" type="ORF">ACFSW5_13340</name>
</gene>
<dbReference type="NCBIfam" id="TIGR02243">
    <property type="entry name" value="putative baseplate assembly protein"/>
    <property type="match status" value="1"/>
</dbReference>
<evidence type="ECO:0000313" key="2">
    <source>
        <dbReference type="Proteomes" id="UP001597493"/>
    </source>
</evidence>
<organism evidence="1 2">
    <name type="scientific">Paenibacillus thailandensis</name>
    <dbReference type="NCBI Taxonomy" id="393250"/>
    <lineage>
        <taxon>Bacteria</taxon>
        <taxon>Bacillati</taxon>
        <taxon>Bacillota</taxon>
        <taxon>Bacilli</taxon>
        <taxon>Bacillales</taxon>
        <taxon>Paenibacillaceae</taxon>
        <taxon>Paenibacillus</taxon>
    </lineage>
</organism>
<sequence>MLPMPQLDDKTFDQLVEDAKKWIPRYAPGWTDHHIHDPGITMIELFAWLTEMQHYFLDQVREEGERKFLKLLGVKPLPVKPAAVDLTFTAPPGSGTIEIPAGTRVATGELVFETTEPLAVVDAALAKVVSQSKYGFIDQSDANERGGIRFYPFGSGAEPDSRLYLGFDKPIASGVKLAVTFHLFDDYPVPRAGGADETNEPPPSSKLLWEYYAGAEEGGWKPLVPDKDGTADLTISGRTTFVWPGDAKARTLSPAVDSPHYWIRVTVVQSGYELAPRVDRILINTAAAEQTETAGESIGRSNGLPGQTFALSRYPVIPDSLVLQVKEQSASGAEWADWIRVDDFDASRPNDKHYVLDAETGTVRFGDGRNGAIPQSADERPEDHIRAVVYKTTAGDKGNVPSASRWTIIDGIGGGTKLAAANRLAAAGGRRAETLDECKLRARRELYAVDRAVTSEDYERLALSTPGLRVARAKAVPLVGKDGSPKEGTVAVVVVPYGEHPNPVPSDGFLRKVCRHLDGRRLIGTRLRVEPPVYVHITVGAVIQVKPGYHAPTTVAKTEQMLLAFLHPLTGGADGAGWPFGRAVYRSELFEAIGKVEGVGCISSLRVTGTGPGLNEDGDGNLLLSPLSLVYSESHRIEAAAESAVCTVQGG</sequence>
<dbReference type="RefSeq" id="WP_379273739.1">
    <property type="nucleotide sequence ID" value="NZ_JBHUGT010000024.1"/>
</dbReference>
<evidence type="ECO:0000313" key="1">
    <source>
        <dbReference type="EMBL" id="MFD2661235.1"/>
    </source>
</evidence>
<dbReference type="InterPro" id="IPR011749">
    <property type="entry name" value="CHP02243"/>
</dbReference>
<proteinExistence type="predicted"/>